<evidence type="ECO:0000256" key="8">
    <source>
        <dbReference type="ARBA" id="ARBA00049348"/>
    </source>
</evidence>
<evidence type="ECO:0000256" key="1">
    <source>
        <dbReference type="ARBA" id="ARBA00001286"/>
    </source>
</evidence>
<comment type="subcellular location">
    <subcellularLocation>
        <location evidence="9">Cytoplasm</location>
    </subcellularLocation>
</comment>
<dbReference type="InterPro" id="IPR023546">
    <property type="entry name" value="MGMT"/>
</dbReference>
<dbReference type="SUPFAM" id="SSF46767">
    <property type="entry name" value="Methylated DNA-protein cysteine methyltransferase, C-terminal domain"/>
    <property type="match status" value="1"/>
</dbReference>
<feature type="domain" description="Methylguanine DNA methyltransferase ribonuclease-like" evidence="11">
    <location>
        <begin position="1"/>
        <end position="66"/>
    </location>
</feature>
<keyword evidence="7 9" id="KW-0234">DNA repair</keyword>
<evidence type="ECO:0000256" key="2">
    <source>
        <dbReference type="ARBA" id="ARBA00008711"/>
    </source>
</evidence>
<dbReference type="InterPro" id="IPR008332">
    <property type="entry name" value="MethylG_MeTrfase_N"/>
</dbReference>
<comment type="catalytic activity">
    <reaction evidence="8 9">
        <text>a 6-O-methyl-2'-deoxyguanosine in DNA + L-cysteinyl-[protein] = S-methyl-L-cysteinyl-[protein] + a 2'-deoxyguanosine in DNA</text>
        <dbReference type="Rhea" id="RHEA:24000"/>
        <dbReference type="Rhea" id="RHEA-COMP:10131"/>
        <dbReference type="Rhea" id="RHEA-COMP:10132"/>
        <dbReference type="Rhea" id="RHEA-COMP:11367"/>
        <dbReference type="Rhea" id="RHEA-COMP:11368"/>
        <dbReference type="ChEBI" id="CHEBI:29950"/>
        <dbReference type="ChEBI" id="CHEBI:82612"/>
        <dbReference type="ChEBI" id="CHEBI:85445"/>
        <dbReference type="ChEBI" id="CHEBI:85448"/>
        <dbReference type="EC" id="2.1.1.63"/>
    </reaction>
</comment>
<dbReference type="InterPro" id="IPR036217">
    <property type="entry name" value="MethylDNA_cys_MeTrfase_DNAb"/>
</dbReference>
<dbReference type="PANTHER" id="PTHR10815:SF5">
    <property type="entry name" value="METHYLATED-DNA--PROTEIN-CYSTEINE METHYLTRANSFERASE"/>
    <property type="match status" value="1"/>
</dbReference>
<dbReference type="EC" id="2.1.1.63" evidence="9"/>
<keyword evidence="3 9" id="KW-0963">Cytoplasm</keyword>
<dbReference type="GO" id="GO:0032259">
    <property type="term" value="P:methylation"/>
    <property type="evidence" value="ECO:0007669"/>
    <property type="project" value="UniProtKB-KW"/>
</dbReference>
<dbReference type="Pfam" id="PF01035">
    <property type="entry name" value="DNA_binding_1"/>
    <property type="match status" value="1"/>
</dbReference>
<keyword evidence="4 9" id="KW-0489">Methyltransferase</keyword>
<dbReference type="Gene3D" id="3.30.160.70">
    <property type="entry name" value="Methylated DNA-protein cysteine methyltransferase domain"/>
    <property type="match status" value="1"/>
</dbReference>
<evidence type="ECO:0000256" key="9">
    <source>
        <dbReference type="HAMAP-Rule" id="MF_00772"/>
    </source>
</evidence>
<dbReference type="HAMAP" id="MF_00772">
    <property type="entry name" value="OGT"/>
    <property type="match status" value="1"/>
</dbReference>
<evidence type="ECO:0000256" key="6">
    <source>
        <dbReference type="ARBA" id="ARBA00022763"/>
    </source>
</evidence>
<feature type="active site" description="Nucleophile; methyl group acceptor" evidence="9">
    <location>
        <position position="121"/>
    </location>
</feature>
<evidence type="ECO:0000256" key="5">
    <source>
        <dbReference type="ARBA" id="ARBA00022679"/>
    </source>
</evidence>
<dbReference type="InterPro" id="IPR014048">
    <property type="entry name" value="MethylDNA_cys_MeTrfase_DNA-bd"/>
</dbReference>
<dbReference type="InterPro" id="IPR036388">
    <property type="entry name" value="WH-like_DNA-bd_sf"/>
</dbReference>
<dbReference type="NCBIfam" id="TIGR00589">
    <property type="entry name" value="ogt"/>
    <property type="match status" value="1"/>
</dbReference>
<dbReference type="Pfam" id="PF02870">
    <property type="entry name" value="Methyltransf_1N"/>
    <property type="match status" value="1"/>
</dbReference>
<dbReference type="GO" id="GO:0003908">
    <property type="term" value="F:methylated-DNA-[protein]-cysteine S-methyltransferase activity"/>
    <property type="evidence" value="ECO:0007669"/>
    <property type="project" value="UniProtKB-UniRule"/>
</dbReference>
<feature type="domain" description="Methylated-DNA-[protein]-cysteine S-methyltransferase DNA binding" evidence="10">
    <location>
        <begin position="72"/>
        <end position="149"/>
    </location>
</feature>
<comment type="catalytic activity">
    <reaction evidence="1 9">
        <text>a 4-O-methyl-thymidine in DNA + L-cysteinyl-[protein] = a thymidine in DNA + S-methyl-L-cysteinyl-[protein]</text>
        <dbReference type="Rhea" id="RHEA:53428"/>
        <dbReference type="Rhea" id="RHEA-COMP:10131"/>
        <dbReference type="Rhea" id="RHEA-COMP:10132"/>
        <dbReference type="Rhea" id="RHEA-COMP:13555"/>
        <dbReference type="Rhea" id="RHEA-COMP:13556"/>
        <dbReference type="ChEBI" id="CHEBI:29950"/>
        <dbReference type="ChEBI" id="CHEBI:82612"/>
        <dbReference type="ChEBI" id="CHEBI:137386"/>
        <dbReference type="ChEBI" id="CHEBI:137387"/>
        <dbReference type="EC" id="2.1.1.63"/>
    </reaction>
</comment>
<evidence type="ECO:0000256" key="7">
    <source>
        <dbReference type="ARBA" id="ARBA00023204"/>
    </source>
</evidence>
<dbReference type="SUPFAM" id="SSF53155">
    <property type="entry name" value="Methylated DNA-protein cysteine methyltransferase domain"/>
    <property type="match status" value="1"/>
</dbReference>
<dbReference type="PROSITE" id="PS00374">
    <property type="entry name" value="MGMT"/>
    <property type="match status" value="1"/>
</dbReference>
<keyword evidence="13" id="KW-1185">Reference proteome</keyword>
<dbReference type="EMBL" id="RBIL01000001">
    <property type="protein sequence ID" value="RKQ91200.1"/>
    <property type="molecule type" value="Genomic_DNA"/>
</dbReference>
<comment type="function">
    <text evidence="9">Involved in the cellular defense against the biological effects of O6-methylguanine (O6-MeG) and O4-methylthymine (O4-MeT) in DNA. Repairs the methylated nucleobase in DNA by stoichiometrically transferring the methyl group to a cysteine residue in the enzyme. This is a suicide reaction: the enzyme is irreversibly inactivated.</text>
</comment>
<dbReference type="FunFam" id="1.10.10.10:FF:000214">
    <property type="entry name" value="Methylated-DNA--protein-cysteine methyltransferase"/>
    <property type="match status" value="1"/>
</dbReference>
<gene>
    <name evidence="12" type="ORF">C8N24_1020</name>
</gene>
<evidence type="ECO:0000313" key="12">
    <source>
        <dbReference type="EMBL" id="RKQ91200.1"/>
    </source>
</evidence>
<dbReference type="GO" id="GO:0005737">
    <property type="term" value="C:cytoplasm"/>
    <property type="evidence" value="ECO:0007669"/>
    <property type="project" value="UniProtKB-SubCell"/>
</dbReference>
<organism evidence="12 13">
    <name type="scientific">Solirubrobacter pauli</name>
    <dbReference type="NCBI Taxonomy" id="166793"/>
    <lineage>
        <taxon>Bacteria</taxon>
        <taxon>Bacillati</taxon>
        <taxon>Actinomycetota</taxon>
        <taxon>Thermoleophilia</taxon>
        <taxon>Solirubrobacterales</taxon>
        <taxon>Solirubrobacteraceae</taxon>
        <taxon>Solirubrobacter</taxon>
    </lineage>
</organism>
<evidence type="ECO:0000256" key="4">
    <source>
        <dbReference type="ARBA" id="ARBA00022603"/>
    </source>
</evidence>
<dbReference type="GO" id="GO:0006307">
    <property type="term" value="P:DNA alkylation repair"/>
    <property type="evidence" value="ECO:0007669"/>
    <property type="project" value="UniProtKB-UniRule"/>
</dbReference>
<dbReference type="AlphaFoldDB" id="A0A660LBB4"/>
<dbReference type="PANTHER" id="PTHR10815">
    <property type="entry name" value="METHYLATED-DNA--PROTEIN-CYSTEINE METHYLTRANSFERASE"/>
    <property type="match status" value="1"/>
</dbReference>
<comment type="miscellaneous">
    <text evidence="9">This enzyme catalyzes only one turnover and therefore is not strictly catalytic. According to one definition, an enzyme is a biocatalyst that acts repeatedly and over many reaction cycles.</text>
</comment>
<proteinExistence type="inferred from homology"/>
<sequence>MHVALLPSPVGPLHVGVEDGHLTALYTAEHRLYAADEAPRDETFGAIRQQLDEYFAGTRRTFDLPLHERGTPFERAVWARLRVIPFGETVTYGEIARELGSAPRAVGRANGRNAISIIVPCHRVVGANGSLTGYAGGLPTKRQLLVHESLFAGRLSEPPGVAF</sequence>
<reference evidence="12 13" key="1">
    <citation type="submission" date="2018-10" db="EMBL/GenBank/DDBJ databases">
        <title>Genomic Encyclopedia of Archaeal and Bacterial Type Strains, Phase II (KMG-II): from individual species to whole genera.</title>
        <authorList>
            <person name="Goeker M."/>
        </authorList>
    </citation>
    <scope>NUCLEOTIDE SEQUENCE [LARGE SCALE GENOMIC DNA]</scope>
    <source>
        <strain evidence="12 13">DSM 14954</strain>
    </source>
</reference>
<keyword evidence="6 9" id="KW-0227">DNA damage</keyword>
<dbReference type="CDD" id="cd06445">
    <property type="entry name" value="ATase"/>
    <property type="match status" value="1"/>
</dbReference>
<evidence type="ECO:0000259" key="10">
    <source>
        <dbReference type="Pfam" id="PF01035"/>
    </source>
</evidence>
<accession>A0A660LBB4</accession>
<comment type="similarity">
    <text evidence="2 9">Belongs to the MGMT family.</text>
</comment>
<protein>
    <recommendedName>
        <fullName evidence="9">Methylated-DNA--protein-cysteine methyltransferase</fullName>
        <ecNumber evidence="9">2.1.1.63</ecNumber>
    </recommendedName>
    <alternativeName>
        <fullName evidence="9">6-O-methylguanine-DNA methyltransferase</fullName>
        <shortName evidence="9">MGMT</shortName>
    </alternativeName>
    <alternativeName>
        <fullName evidence="9">O-6-methylguanine-DNA-alkyltransferase</fullName>
    </alternativeName>
</protein>
<evidence type="ECO:0000313" key="13">
    <source>
        <dbReference type="Proteomes" id="UP000278962"/>
    </source>
</evidence>
<name>A0A660LBB4_9ACTN</name>
<comment type="caution">
    <text evidence="12">The sequence shown here is derived from an EMBL/GenBank/DDBJ whole genome shotgun (WGS) entry which is preliminary data.</text>
</comment>
<dbReference type="Proteomes" id="UP000278962">
    <property type="component" value="Unassembled WGS sequence"/>
</dbReference>
<evidence type="ECO:0000259" key="11">
    <source>
        <dbReference type="Pfam" id="PF02870"/>
    </source>
</evidence>
<keyword evidence="5 9" id="KW-0808">Transferase</keyword>
<evidence type="ECO:0000256" key="3">
    <source>
        <dbReference type="ARBA" id="ARBA00022490"/>
    </source>
</evidence>
<dbReference type="Gene3D" id="1.10.10.10">
    <property type="entry name" value="Winged helix-like DNA-binding domain superfamily/Winged helix DNA-binding domain"/>
    <property type="match status" value="1"/>
</dbReference>
<dbReference type="InterPro" id="IPR036631">
    <property type="entry name" value="MGMT_N_sf"/>
</dbReference>
<dbReference type="InterPro" id="IPR001497">
    <property type="entry name" value="MethylDNA_cys_MeTrfase_AS"/>
</dbReference>